<organism evidence="2 3">
    <name type="scientific">Pestalotiopsis fici (strain W106-1 / CGMCC3.15140)</name>
    <dbReference type="NCBI Taxonomy" id="1229662"/>
    <lineage>
        <taxon>Eukaryota</taxon>
        <taxon>Fungi</taxon>
        <taxon>Dikarya</taxon>
        <taxon>Ascomycota</taxon>
        <taxon>Pezizomycotina</taxon>
        <taxon>Sordariomycetes</taxon>
        <taxon>Xylariomycetidae</taxon>
        <taxon>Amphisphaeriales</taxon>
        <taxon>Sporocadaceae</taxon>
        <taxon>Pestalotiopsis</taxon>
    </lineage>
</organism>
<dbReference type="Proteomes" id="UP000030651">
    <property type="component" value="Unassembled WGS sequence"/>
</dbReference>
<feature type="compositionally biased region" description="Basic and acidic residues" evidence="1">
    <location>
        <begin position="65"/>
        <end position="77"/>
    </location>
</feature>
<feature type="region of interest" description="Disordered" evidence="1">
    <location>
        <begin position="1"/>
        <end position="145"/>
    </location>
</feature>
<dbReference type="EMBL" id="KI912111">
    <property type="protein sequence ID" value="ETS83675.1"/>
    <property type="molecule type" value="Genomic_DNA"/>
</dbReference>
<protein>
    <submittedName>
        <fullName evidence="2">Uncharacterized protein</fullName>
    </submittedName>
</protein>
<feature type="compositionally biased region" description="Polar residues" evidence="1">
    <location>
        <begin position="107"/>
        <end position="121"/>
    </location>
</feature>
<name>W3XC99_PESFW</name>
<evidence type="ECO:0000256" key="1">
    <source>
        <dbReference type="SAM" id="MobiDB-lite"/>
    </source>
</evidence>
<dbReference type="KEGG" id="pfy:PFICI_05551"/>
<feature type="compositionally biased region" description="Polar residues" evidence="1">
    <location>
        <begin position="82"/>
        <end position="98"/>
    </location>
</feature>
<evidence type="ECO:0000313" key="2">
    <source>
        <dbReference type="EMBL" id="ETS83675.1"/>
    </source>
</evidence>
<accession>W3XC99</accession>
<sequence>MAASKASLPGTPDSSVSPRSQASPKQEGYFPAGQKQATSTGRDGPKLPLRTTHGARIVPVTAGEKFPDLLDRAKDYEPANDSDASATTPGDTAPSPGSISEPPSRKASISSISFRQPSNPLLPQGVKKKPLDASRRRAASPPHRR</sequence>
<dbReference type="GeneID" id="19270564"/>
<dbReference type="OrthoDB" id="5151015at2759"/>
<gene>
    <name evidence="2" type="ORF">PFICI_05551</name>
</gene>
<dbReference type="HOGENOM" id="CLU_1787490_0_0_1"/>
<feature type="compositionally biased region" description="Polar residues" evidence="1">
    <location>
        <begin position="12"/>
        <end position="24"/>
    </location>
</feature>
<dbReference type="InParanoid" id="W3XC99"/>
<keyword evidence="3" id="KW-1185">Reference proteome</keyword>
<dbReference type="RefSeq" id="XP_007832323.1">
    <property type="nucleotide sequence ID" value="XM_007834132.1"/>
</dbReference>
<reference evidence="3" key="1">
    <citation type="journal article" date="2015" name="BMC Genomics">
        <title>Genomic and transcriptomic analysis of the endophytic fungus Pestalotiopsis fici reveals its lifestyle and high potential for synthesis of natural products.</title>
        <authorList>
            <person name="Wang X."/>
            <person name="Zhang X."/>
            <person name="Liu L."/>
            <person name="Xiang M."/>
            <person name="Wang W."/>
            <person name="Sun X."/>
            <person name="Che Y."/>
            <person name="Guo L."/>
            <person name="Liu G."/>
            <person name="Guo L."/>
            <person name="Wang C."/>
            <person name="Yin W.B."/>
            <person name="Stadler M."/>
            <person name="Zhang X."/>
            <person name="Liu X."/>
        </authorList>
    </citation>
    <scope>NUCLEOTIDE SEQUENCE [LARGE SCALE GENOMIC DNA]</scope>
    <source>
        <strain evidence="3">W106-1 / CGMCC3.15140</strain>
    </source>
</reference>
<proteinExistence type="predicted"/>
<dbReference type="AlphaFoldDB" id="W3XC99"/>
<evidence type="ECO:0000313" key="3">
    <source>
        <dbReference type="Proteomes" id="UP000030651"/>
    </source>
</evidence>
<feature type="compositionally biased region" description="Basic residues" evidence="1">
    <location>
        <begin position="136"/>
        <end position="145"/>
    </location>
</feature>